<dbReference type="WBParaSite" id="nRc.2.0.1.t01145-RA">
    <property type="protein sequence ID" value="nRc.2.0.1.t01145-RA"/>
    <property type="gene ID" value="nRc.2.0.1.g01145"/>
</dbReference>
<proteinExistence type="predicted"/>
<accession>A0A915HHR7</accession>
<evidence type="ECO:0000256" key="1">
    <source>
        <dbReference type="SAM" id="MobiDB-lite"/>
    </source>
</evidence>
<keyword evidence="2" id="KW-1185">Reference proteome</keyword>
<dbReference type="Proteomes" id="UP000887565">
    <property type="component" value="Unplaced"/>
</dbReference>
<evidence type="ECO:0000313" key="2">
    <source>
        <dbReference type="Proteomes" id="UP000887565"/>
    </source>
</evidence>
<reference evidence="3" key="1">
    <citation type="submission" date="2022-11" db="UniProtKB">
        <authorList>
            <consortium name="WormBaseParasite"/>
        </authorList>
    </citation>
    <scope>IDENTIFICATION</scope>
</reference>
<evidence type="ECO:0000313" key="3">
    <source>
        <dbReference type="WBParaSite" id="nRc.2.0.1.t01145-RA"/>
    </source>
</evidence>
<organism evidence="2 3">
    <name type="scientific">Romanomermis culicivorax</name>
    <name type="common">Nematode worm</name>
    <dbReference type="NCBI Taxonomy" id="13658"/>
    <lineage>
        <taxon>Eukaryota</taxon>
        <taxon>Metazoa</taxon>
        <taxon>Ecdysozoa</taxon>
        <taxon>Nematoda</taxon>
        <taxon>Enoplea</taxon>
        <taxon>Dorylaimia</taxon>
        <taxon>Mermithida</taxon>
        <taxon>Mermithoidea</taxon>
        <taxon>Mermithidae</taxon>
        <taxon>Romanomermis</taxon>
    </lineage>
</organism>
<name>A0A915HHR7_ROMCU</name>
<sequence>MMTNNNKNYMKRKLEENSAKHAKIQEIGENSNQNMAEENDEDPLDFTSILKPVALLESDIKDIKPRVQIIDQNTRKSAIWVYNFPADLFQIEPKQDKTTSDNLILQRNSKEKRDSEAAIRQEIQTLEEQIDAMIFPTSSSRLDETLQAKDCLSSPGTINV</sequence>
<feature type="compositionally biased region" description="Basic and acidic residues" evidence="1">
    <location>
        <begin position="12"/>
        <end position="26"/>
    </location>
</feature>
<protein>
    <submittedName>
        <fullName evidence="3">Uncharacterized protein</fullName>
    </submittedName>
</protein>
<dbReference type="AlphaFoldDB" id="A0A915HHR7"/>
<feature type="region of interest" description="Disordered" evidence="1">
    <location>
        <begin position="1"/>
        <end position="40"/>
    </location>
</feature>